<dbReference type="GO" id="GO:0000993">
    <property type="term" value="F:RNA polymerase II complex binding"/>
    <property type="evidence" value="ECO:0007669"/>
    <property type="project" value="InterPro"/>
</dbReference>
<dbReference type="GO" id="GO:0005849">
    <property type="term" value="C:mRNA cleavage factor complex"/>
    <property type="evidence" value="ECO:0007669"/>
    <property type="project" value="TreeGrafter"/>
</dbReference>
<dbReference type="PROSITE" id="PS51391">
    <property type="entry name" value="CID"/>
    <property type="match status" value="1"/>
</dbReference>
<dbReference type="GO" id="GO:0031124">
    <property type="term" value="P:mRNA 3'-end processing"/>
    <property type="evidence" value="ECO:0007669"/>
    <property type="project" value="InterPro"/>
</dbReference>
<dbReference type="InterPro" id="IPR013087">
    <property type="entry name" value="Znf_C2H2_type"/>
</dbReference>
<name>A0A9Q1KX38_9CARY</name>
<dbReference type="GO" id="GO:0006369">
    <property type="term" value="P:termination of RNA polymerase II transcription"/>
    <property type="evidence" value="ECO:0007669"/>
    <property type="project" value="InterPro"/>
</dbReference>
<sequence>MEMESSRRPPFNRSGEMGMKKARLSDDPSQGVLQQYMQHQELINQYKTALAELTFNSKPIITNLTIIAGENLQAAKAIAATICSNILEVKNLNSAQSFIAFLFYVPSEQKLPSLYLLDSIVKNIGRDYIKCFAARLPEVFCKAYRQVNPSIHRGMRHLFGTWRGVFPPQTLQVIEKELGFQAAANGPSPGSATSKADPQSQRQPHSIHVNPKYLEARERLQQSNKPQGTNIGRADVESSEDVGISERTASGVTERPWSNPAVKMQTFRPQREALRESSLQKQGGGGYGNNDFASNLARPSRALVGKPSQTLVGQGYNQRWLGATGDVEESRNEYDVKRGISNYTAPSLAGVHIPSMQSSSRKRSSAEISSSWKNSEEEEYIWDDLGTGVKDPYTVSGACKEIHSSDGLENSLGEIVFKKANRIVPLPVIVLISASTSIVNPRVNANVFFTLGNTPQEHASHLPKWQRQAEVRSSFERETSADILSSEQKEQVAGGHSSPWKMHEPYQVDNPRPLTQQVGTRSVPSFGFPTAVSGTTGSMGQRHSSPGESPVHQRSPSPSLSKRDPRQHFAEKGHIKSHSLGRSDPRTASLSGKATVGLRDKSSQNSMPARDPNLQSGSPGQSNVSSLLAAVMKTGLLSGSSVSEQHSIEAPATAAITSQATITSPKVALTSSGLPQIPPSLRQTKAEKPPLPPGSPSSSSPMSNAPAQTSDVATNPNQLSSLFSSLLAKGLISSSKTEPMPSASVQSDDQVKEKSPSVATEGPIGVESSPKTSAVLQAATDKPAFSELTGKKSGTSAQSMKVEIENLIGFEFRPPVLRQLHSEVIDRLTDDVPHRCAACGFRFKLKEQLERHTELHAFRNSIPSSLNRPSRRWYLNSADWVGGKAGFPFGYSSTSFTEGSSDTADTNEKVVPADESQCVCLLCGELFEDFYSPERDEWMFKGAVYVSIPSGSNKRGLAGESGSHDLIVHAKCSSEDSVRQLGLGQ</sequence>
<gene>
    <name evidence="6" type="ORF">Cgig2_013979</name>
</gene>
<dbReference type="Pfam" id="PF04818">
    <property type="entry name" value="CID"/>
    <property type="match status" value="1"/>
</dbReference>
<accession>A0A9Q1KX38</accession>
<dbReference type="GO" id="GO:0005737">
    <property type="term" value="C:cytoplasm"/>
    <property type="evidence" value="ECO:0007669"/>
    <property type="project" value="TreeGrafter"/>
</dbReference>
<feature type="region of interest" description="Disordered" evidence="3">
    <location>
        <begin position="1"/>
        <end position="24"/>
    </location>
</feature>
<keyword evidence="2" id="KW-0862">Zinc</keyword>
<feature type="compositionally biased region" description="Basic and acidic residues" evidence="3">
    <location>
        <begin position="561"/>
        <end position="574"/>
    </location>
</feature>
<dbReference type="FunFam" id="1.25.40.90:FF:000023">
    <property type="entry name" value="polyadenylation and cleavage factor homolog 4"/>
    <property type="match status" value="1"/>
</dbReference>
<keyword evidence="2" id="KW-0479">Metal-binding</keyword>
<feature type="region of interest" description="Disordered" evidence="3">
    <location>
        <begin position="471"/>
        <end position="622"/>
    </location>
</feature>
<evidence type="ECO:0000313" key="6">
    <source>
        <dbReference type="EMBL" id="KAJ8451207.1"/>
    </source>
</evidence>
<dbReference type="GO" id="GO:0008270">
    <property type="term" value="F:zinc ion binding"/>
    <property type="evidence" value="ECO:0007669"/>
    <property type="project" value="UniProtKB-KW"/>
</dbReference>
<feature type="compositionally biased region" description="Basic and acidic residues" evidence="3">
    <location>
        <begin position="471"/>
        <end position="480"/>
    </location>
</feature>
<feature type="compositionally biased region" description="Polar residues" evidence="3">
    <location>
        <begin position="705"/>
        <end position="716"/>
    </location>
</feature>
<feature type="compositionally biased region" description="Polar residues" evidence="3">
    <location>
        <begin position="603"/>
        <end position="622"/>
    </location>
</feature>
<keyword evidence="2" id="KW-0863">Zinc-finger</keyword>
<dbReference type="PANTHER" id="PTHR15921:SF3">
    <property type="entry name" value="PRE-MRNA CLEAVAGE COMPLEX 2 PROTEIN PCF11"/>
    <property type="match status" value="1"/>
</dbReference>
<dbReference type="SMART" id="SM00582">
    <property type="entry name" value="RPR"/>
    <property type="match status" value="1"/>
</dbReference>
<evidence type="ECO:0000313" key="7">
    <source>
        <dbReference type="Proteomes" id="UP001153076"/>
    </source>
</evidence>
<keyword evidence="1" id="KW-0507">mRNA processing</keyword>
<feature type="domain" description="CID" evidence="5">
    <location>
        <begin position="38"/>
        <end position="182"/>
    </location>
</feature>
<dbReference type="PROSITE" id="PS50157">
    <property type="entry name" value="ZINC_FINGER_C2H2_2"/>
    <property type="match status" value="1"/>
</dbReference>
<feature type="region of interest" description="Disordered" evidence="3">
    <location>
        <begin position="734"/>
        <end position="775"/>
    </location>
</feature>
<evidence type="ECO:0000256" key="2">
    <source>
        <dbReference type="PROSITE-ProRule" id="PRU00042"/>
    </source>
</evidence>
<feature type="compositionally biased region" description="Polar residues" evidence="3">
    <location>
        <begin position="513"/>
        <end position="523"/>
    </location>
</feature>
<feature type="region of interest" description="Disordered" evidence="3">
    <location>
        <begin position="669"/>
        <end position="716"/>
    </location>
</feature>
<keyword evidence="7" id="KW-1185">Reference proteome</keyword>
<dbReference type="Pfam" id="PF23228">
    <property type="entry name" value="zf_PCFS4"/>
    <property type="match status" value="1"/>
</dbReference>
<dbReference type="InterPro" id="IPR057242">
    <property type="entry name" value="PCFS4-like"/>
</dbReference>
<feature type="region of interest" description="Disordered" evidence="3">
    <location>
        <begin position="182"/>
        <end position="206"/>
    </location>
</feature>
<feature type="compositionally biased region" description="Polar residues" evidence="3">
    <location>
        <begin position="734"/>
        <end position="748"/>
    </location>
</feature>
<evidence type="ECO:0000256" key="1">
    <source>
        <dbReference type="ARBA" id="ARBA00022664"/>
    </source>
</evidence>
<dbReference type="OrthoDB" id="2129491at2759"/>
<evidence type="ECO:0000259" key="5">
    <source>
        <dbReference type="PROSITE" id="PS51391"/>
    </source>
</evidence>
<dbReference type="SUPFAM" id="SSF48464">
    <property type="entry name" value="ENTH/VHS domain"/>
    <property type="match status" value="1"/>
</dbReference>
<organism evidence="6 7">
    <name type="scientific">Carnegiea gigantea</name>
    <dbReference type="NCBI Taxonomy" id="171969"/>
    <lineage>
        <taxon>Eukaryota</taxon>
        <taxon>Viridiplantae</taxon>
        <taxon>Streptophyta</taxon>
        <taxon>Embryophyta</taxon>
        <taxon>Tracheophyta</taxon>
        <taxon>Spermatophyta</taxon>
        <taxon>Magnoliopsida</taxon>
        <taxon>eudicotyledons</taxon>
        <taxon>Gunneridae</taxon>
        <taxon>Pentapetalae</taxon>
        <taxon>Caryophyllales</taxon>
        <taxon>Cactineae</taxon>
        <taxon>Cactaceae</taxon>
        <taxon>Cactoideae</taxon>
        <taxon>Echinocereeae</taxon>
        <taxon>Carnegiea</taxon>
    </lineage>
</organism>
<dbReference type="Gene3D" id="1.25.40.90">
    <property type="match status" value="1"/>
</dbReference>
<reference evidence="6" key="1">
    <citation type="submission" date="2022-04" db="EMBL/GenBank/DDBJ databases">
        <title>Carnegiea gigantea Genome sequencing and assembly v2.</title>
        <authorList>
            <person name="Copetti D."/>
            <person name="Sanderson M.J."/>
            <person name="Burquez A."/>
            <person name="Wojciechowski M.F."/>
        </authorList>
    </citation>
    <scope>NUCLEOTIDE SEQUENCE</scope>
    <source>
        <strain evidence="6">SGP5-SGP5p</strain>
        <tissue evidence="6">Aerial part</tissue>
    </source>
</reference>
<evidence type="ECO:0000259" key="4">
    <source>
        <dbReference type="PROSITE" id="PS50157"/>
    </source>
</evidence>
<evidence type="ECO:0008006" key="8">
    <source>
        <dbReference type="Google" id="ProtNLM"/>
    </source>
</evidence>
<dbReference type="InterPro" id="IPR047415">
    <property type="entry name" value="Pcf11_CID"/>
</dbReference>
<dbReference type="InterPro" id="IPR006569">
    <property type="entry name" value="CID_dom"/>
</dbReference>
<comment type="caution">
    <text evidence="6">The sequence shown here is derived from an EMBL/GenBank/DDBJ whole genome shotgun (WGS) entry which is preliminary data.</text>
</comment>
<dbReference type="PROSITE" id="PS00028">
    <property type="entry name" value="ZINC_FINGER_C2H2_1"/>
    <property type="match status" value="1"/>
</dbReference>
<evidence type="ECO:0000256" key="3">
    <source>
        <dbReference type="SAM" id="MobiDB-lite"/>
    </source>
</evidence>
<dbReference type="InterPro" id="IPR045154">
    <property type="entry name" value="PCF11-like"/>
</dbReference>
<dbReference type="GO" id="GO:0003729">
    <property type="term" value="F:mRNA binding"/>
    <property type="evidence" value="ECO:0007669"/>
    <property type="project" value="InterPro"/>
</dbReference>
<dbReference type="AlphaFoldDB" id="A0A9Q1KX38"/>
<protein>
    <recommendedName>
        <fullName evidence="8">CID domain-containing protein</fullName>
    </recommendedName>
</protein>
<dbReference type="CDD" id="cd16982">
    <property type="entry name" value="CID_Pcf11"/>
    <property type="match status" value="1"/>
</dbReference>
<dbReference type="Proteomes" id="UP001153076">
    <property type="component" value="Unassembled WGS sequence"/>
</dbReference>
<dbReference type="PANTHER" id="PTHR15921">
    <property type="entry name" value="PRE-MRNA CLEAVAGE COMPLEX II"/>
    <property type="match status" value="1"/>
</dbReference>
<feature type="domain" description="C2H2-type" evidence="4">
    <location>
        <begin position="834"/>
        <end position="861"/>
    </location>
</feature>
<feature type="region of interest" description="Disordered" evidence="3">
    <location>
        <begin position="222"/>
        <end position="294"/>
    </location>
</feature>
<feature type="compositionally biased region" description="Polar residues" evidence="3">
    <location>
        <begin position="532"/>
        <end position="560"/>
    </location>
</feature>
<dbReference type="InterPro" id="IPR008942">
    <property type="entry name" value="ENTH_VHS"/>
</dbReference>
<dbReference type="EMBL" id="JAKOGI010000010">
    <property type="protein sequence ID" value="KAJ8451207.1"/>
    <property type="molecule type" value="Genomic_DNA"/>
</dbReference>
<proteinExistence type="predicted"/>
<feature type="compositionally biased region" description="Polar residues" evidence="3">
    <location>
        <begin position="188"/>
        <end position="204"/>
    </location>
</feature>